<dbReference type="AlphaFoldDB" id="A0ABD3JPZ5"/>
<reference evidence="7 8" key="1">
    <citation type="submission" date="2024-11" db="EMBL/GenBank/DDBJ databases">
        <title>Chromosome-level genome assembly of Eucalyptus globulus Labill. provides insights into its genome evolution.</title>
        <authorList>
            <person name="Li X."/>
        </authorList>
    </citation>
    <scope>NUCLEOTIDE SEQUENCE [LARGE SCALE GENOMIC DNA]</scope>
    <source>
        <strain evidence="7">CL2024</strain>
        <tissue evidence="7">Fresh tender leaves</tissue>
    </source>
</reference>
<evidence type="ECO:0000313" key="8">
    <source>
        <dbReference type="Proteomes" id="UP001634007"/>
    </source>
</evidence>
<evidence type="ECO:0000256" key="3">
    <source>
        <dbReference type="ARBA" id="ARBA00022692"/>
    </source>
</evidence>
<evidence type="ECO:0000256" key="2">
    <source>
        <dbReference type="ARBA" id="ARBA00008707"/>
    </source>
</evidence>
<evidence type="ECO:0000256" key="1">
    <source>
        <dbReference type="ARBA" id="ARBA00004141"/>
    </source>
</evidence>
<accession>A0ABD3JPZ5</accession>
<comment type="subcellular location">
    <subcellularLocation>
        <location evidence="1">Membrane</location>
        <topology evidence="1">Multi-pass membrane protein</topology>
    </subcellularLocation>
</comment>
<comment type="similarity">
    <text evidence="2">Belongs to the plant DMP1 protein family.</text>
</comment>
<keyword evidence="3 6" id="KW-0812">Transmembrane</keyword>
<dbReference type="PANTHER" id="PTHR31621:SF66">
    <property type="entry name" value="PROTEIN DMP2"/>
    <property type="match status" value="1"/>
</dbReference>
<dbReference type="Proteomes" id="UP001634007">
    <property type="component" value="Unassembled WGS sequence"/>
</dbReference>
<dbReference type="GO" id="GO:0005737">
    <property type="term" value="C:cytoplasm"/>
    <property type="evidence" value="ECO:0007669"/>
    <property type="project" value="UniProtKB-ARBA"/>
</dbReference>
<sequence>MLFTSSPKPKSDASEFKGFRDGAFASLGNLIKLHLTGTFQFLNPLLTNNGHCDTPKEFLSRLLIGAYTFLYAILVFTDSYTGSDSLVPYGIAMAKGLWPSPASELINLSKYKLRASDFRHALLSMVVFAVTGLLDPNTDHKVLLKAVLAAIGAISSAVFVAFPSKRHGIGYLFSSDESDDRSASKELE</sequence>
<proteinExistence type="inferred from homology"/>
<evidence type="ECO:0000256" key="4">
    <source>
        <dbReference type="ARBA" id="ARBA00022989"/>
    </source>
</evidence>
<evidence type="ECO:0000256" key="5">
    <source>
        <dbReference type="ARBA" id="ARBA00023136"/>
    </source>
</evidence>
<keyword evidence="5 6" id="KW-0472">Membrane</keyword>
<protein>
    <submittedName>
        <fullName evidence="7">Uncharacterized protein</fullName>
    </submittedName>
</protein>
<comment type="caution">
    <text evidence="7">The sequence shown here is derived from an EMBL/GenBank/DDBJ whole genome shotgun (WGS) entry which is preliminary data.</text>
</comment>
<dbReference type="Pfam" id="PF05078">
    <property type="entry name" value="DUF679"/>
    <property type="match status" value="1"/>
</dbReference>
<dbReference type="PANTHER" id="PTHR31621">
    <property type="entry name" value="PROTEIN DMP3"/>
    <property type="match status" value="1"/>
</dbReference>
<gene>
    <name evidence="7" type="ORF">ACJRO7_032211</name>
</gene>
<keyword evidence="8" id="KW-1185">Reference proteome</keyword>
<evidence type="ECO:0000313" key="7">
    <source>
        <dbReference type="EMBL" id="KAL3727447.1"/>
    </source>
</evidence>
<organism evidence="7 8">
    <name type="scientific">Eucalyptus globulus</name>
    <name type="common">Tasmanian blue gum</name>
    <dbReference type="NCBI Taxonomy" id="34317"/>
    <lineage>
        <taxon>Eukaryota</taxon>
        <taxon>Viridiplantae</taxon>
        <taxon>Streptophyta</taxon>
        <taxon>Embryophyta</taxon>
        <taxon>Tracheophyta</taxon>
        <taxon>Spermatophyta</taxon>
        <taxon>Magnoliopsida</taxon>
        <taxon>eudicotyledons</taxon>
        <taxon>Gunneridae</taxon>
        <taxon>Pentapetalae</taxon>
        <taxon>rosids</taxon>
        <taxon>malvids</taxon>
        <taxon>Myrtales</taxon>
        <taxon>Myrtaceae</taxon>
        <taxon>Myrtoideae</taxon>
        <taxon>Eucalypteae</taxon>
        <taxon>Eucalyptus</taxon>
    </lineage>
</organism>
<evidence type="ECO:0000256" key="6">
    <source>
        <dbReference type="SAM" id="Phobius"/>
    </source>
</evidence>
<dbReference type="EMBL" id="JBJKBG010000008">
    <property type="protein sequence ID" value="KAL3727447.1"/>
    <property type="molecule type" value="Genomic_DNA"/>
</dbReference>
<feature type="transmembrane region" description="Helical" evidence="6">
    <location>
        <begin position="58"/>
        <end position="76"/>
    </location>
</feature>
<feature type="transmembrane region" description="Helical" evidence="6">
    <location>
        <begin position="142"/>
        <end position="162"/>
    </location>
</feature>
<dbReference type="GO" id="GO:0016020">
    <property type="term" value="C:membrane"/>
    <property type="evidence" value="ECO:0007669"/>
    <property type="project" value="UniProtKB-SubCell"/>
</dbReference>
<dbReference type="InterPro" id="IPR007770">
    <property type="entry name" value="DMP"/>
</dbReference>
<name>A0ABD3JPZ5_EUCGL</name>
<keyword evidence="4 6" id="KW-1133">Transmembrane helix</keyword>